<dbReference type="STRING" id="481719.LASUN_00320"/>
<name>A0A1E7XJQ1_9LACO</name>
<evidence type="ECO:0000313" key="1">
    <source>
        <dbReference type="EMBL" id="OFA13299.1"/>
    </source>
</evidence>
<dbReference type="AlphaFoldDB" id="A0A1E7XJQ1"/>
<dbReference type="EMBL" id="MIQE01000001">
    <property type="protein sequence ID" value="OFA13299.1"/>
    <property type="molecule type" value="Genomic_DNA"/>
</dbReference>
<proteinExistence type="predicted"/>
<reference evidence="1 2" key="1">
    <citation type="submission" date="2016-09" db="EMBL/GenBank/DDBJ databases">
        <title>Genome Sequence of Lactobacillus sunkii Strain CG01.</title>
        <authorList>
            <person name="Poehlein A."/>
            <person name="Gabris C."/>
            <person name="Bengelsdorf F.R."/>
            <person name="Duerre P."/>
            <person name="Daniel R."/>
        </authorList>
    </citation>
    <scope>NUCLEOTIDE SEQUENCE [LARGE SCALE GENOMIC DNA]</scope>
    <source>
        <strain evidence="1 2">CG_D</strain>
    </source>
</reference>
<gene>
    <name evidence="1" type="ORF">LASUN_00320</name>
</gene>
<evidence type="ECO:0000313" key="2">
    <source>
        <dbReference type="Proteomes" id="UP000177010"/>
    </source>
</evidence>
<protein>
    <submittedName>
        <fullName evidence="1">Uncharacterized protein</fullName>
    </submittedName>
</protein>
<comment type="caution">
    <text evidence="1">The sequence shown here is derived from an EMBL/GenBank/DDBJ whole genome shotgun (WGS) entry which is preliminary data.</text>
</comment>
<accession>A0A1E7XJQ1</accession>
<sequence>MTKFWKAVGVMDSQILETGVSRAEVMRKLSIKYPTYVVTGTDRDFMKKQKERVPIYPEPIRLICGRITKSKRKEIAEMKNSINQRHYLH</sequence>
<organism evidence="1 2">
    <name type="scientific">Lentilactobacillus sunkii</name>
    <dbReference type="NCBI Taxonomy" id="481719"/>
    <lineage>
        <taxon>Bacteria</taxon>
        <taxon>Bacillati</taxon>
        <taxon>Bacillota</taxon>
        <taxon>Bacilli</taxon>
        <taxon>Lactobacillales</taxon>
        <taxon>Lactobacillaceae</taxon>
        <taxon>Lentilactobacillus</taxon>
    </lineage>
</organism>
<dbReference type="RefSeq" id="WP_070366831.1">
    <property type="nucleotide sequence ID" value="NZ_MIQE01000001.1"/>
</dbReference>
<dbReference type="Proteomes" id="UP000177010">
    <property type="component" value="Unassembled WGS sequence"/>
</dbReference>